<dbReference type="Proteomes" id="UP001138894">
    <property type="component" value="Unassembled WGS sequence"/>
</dbReference>
<evidence type="ECO:0008006" key="4">
    <source>
        <dbReference type="Google" id="ProtNLM"/>
    </source>
</evidence>
<keyword evidence="1" id="KW-0732">Signal</keyword>
<comment type="caution">
    <text evidence="2">The sequence shown here is derived from an EMBL/GenBank/DDBJ whole genome shotgun (WGS) entry which is preliminary data.</text>
</comment>
<protein>
    <recommendedName>
        <fullName evidence="4">Lipocalin-like domain-containing protein</fullName>
    </recommendedName>
</protein>
<organism evidence="2 3">
    <name type="scientific">Winogradskyella luteola</name>
    <dbReference type="NCBI Taxonomy" id="2828330"/>
    <lineage>
        <taxon>Bacteria</taxon>
        <taxon>Pseudomonadati</taxon>
        <taxon>Bacteroidota</taxon>
        <taxon>Flavobacteriia</taxon>
        <taxon>Flavobacteriales</taxon>
        <taxon>Flavobacteriaceae</taxon>
        <taxon>Winogradskyella</taxon>
    </lineage>
</organism>
<proteinExistence type="predicted"/>
<evidence type="ECO:0000313" key="2">
    <source>
        <dbReference type="EMBL" id="MBV7269091.1"/>
    </source>
</evidence>
<keyword evidence="3" id="KW-1185">Reference proteome</keyword>
<evidence type="ECO:0000256" key="1">
    <source>
        <dbReference type="SAM" id="SignalP"/>
    </source>
</evidence>
<dbReference type="AlphaFoldDB" id="A0A9X1F8K8"/>
<gene>
    <name evidence="2" type="ORF">KCG49_07820</name>
</gene>
<dbReference type="RefSeq" id="WP_218545643.1">
    <property type="nucleotide sequence ID" value="NZ_JAGSPD010000005.1"/>
</dbReference>
<feature type="chain" id="PRO_5040747780" description="Lipocalin-like domain-containing protein" evidence="1">
    <location>
        <begin position="19"/>
        <end position="373"/>
    </location>
</feature>
<name>A0A9X1F8K8_9FLAO</name>
<feature type="signal peptide" evidence="1">
    <location>
        <begin position="1"/>
        <end position="18"/>
    </location>
</feature>
<accession>A0A9X1F8K8</accession>
<sequence>MKKLLALLCLFTLFFAFTCENEPLDFDPETGGTDAALLGEWNLSGFEVSLNTSTDFQGVEITSDLEVYSTTEDYTLNFAANSYTTNGSYSYVAEITANGIVIPAEPYTLDNVSGSGSYSVNGNEITVDGSFFEFTFEGMDFSELDGEQTVTFEISDNGQTLTFSQNETTTETDATTGAIVTSTQVSTSVWTRGAVSNDCEAEAATNAAAAAYNVDTENEDLCVAYREALETQITECGDTDGSLQALIDDLGDCASVSSNGTLSVTTGTLNIEFVDQTVTFENGTISVNGVSQGGNYVINFQVAEGATGTDVIQNFVLTLNGTDYFPSTQGFDDFTSDTSVSSGNILQATFFGLVESNAGADLSLTQGMVDLTY</sequence>
<evidence type="ECO:0000313" key="3">
    <source>
        <dbReference type="Proteomes" id="UP001138894"/>
    </source>
</evidence>
<reference evidence="2" key="1">
    <citation type="submission" date="2021-04" db="EMBL/GenBank/DDBJ databases">
        <authorList>
            <person name="Pira H."/>
            <person name="Risdian C."/>
            <person name="Wink J."/>
        </authorList>
    </citation>
    <scope>NUCLEOTIDE SEQUENCE</scope>
    <source>
        <strain evidence="2">WHY3</strain>
    </source>
</reference>
<dbReference type="EMBL" id="JAGSPD010000005">
    <property type="protein sequence ID" value="MBV7269091.1"/>
    <property type="molecule type" value="Genomic_DNA"/>
</dbReference>